<protein>
    <submittedName>
        <fullName evidence="1">Uncharacterized protein</fullName>
    </submittedName>
</protein>
<sequence>MVLNFQYSIVHLDYLSALICDMPFKACSFCFPLNFFSVYAWAQS</sequence>
<dbReference type="AlphaFoldDB" id="A0A0A9B607"/>
<name>A0A0A9B607_ARUDO</name>
<reference evidence="1" key="1">
    <citation type="submission" date="2014-09" db="EMBL/GenBank/DDBJ databases">
        <authorList>
            <person name="Magalhaes I.L.F."/>
            <person name="Oliveira U."/>
            <person name="Santos F.R."/>
            <person name="Vidigal T.H.D.A."/>
            <person name="Brescovit A.D."/>
            <person name="Santos A.J."/>
        </authorList>
    </citation>
    <scope>NUCLEOTIDE SEQUENCE</scope>
    <source>
        <tissue evidence="1">Shoot tissue taken approximately 20 cm above the soil surface</tissue>
    </source>
</reference>
<evidence type="ECO:0000313" key="1">
    <source>
        <dbReference type="EMBL" id="JAD57568.1"/>
    </source>
</evidence>
<reference evidence="1" key="2">
    <citation type="journal article" date="2015" name="Data Brief">
        <title>Shoot transcriptome of the giant reed, Arundo donax.</title>
        <authorList>
            <person name="Barrero R.A."/>
            <person name="Guerrero F.D."/>
            <person name="Moolhuijzen P."/>
            <person name="Goolsby J.A."/>
            <person name="Tidwell J."/>
            <person name="Bellgard S.E."/>
            <person name="Bellgard M.I."/>
        </authorList>
    </citation>
    <scope>NUCLEOTIDE SEQUENCE</scope>
    <source>
        <tissue evidence="1">Shoot tissue taken approximately 20 cm above the soil surface</tissue>
    </source>
</reference>
<accession>A0A0A9B607</accession>
<organism evidence="1">
    <name type="scientific">Arundo donax</name>
    <name type="common">Giant reed</name>
    <name type="synonym">Donax arundinaceus</name>
    <dbReference type="NCBI Taxonomy" id="35708"/>
    <lineage>
        <taxon>Eukaryota</taxon>
        <taxon>Viridiplantae</taxon>
        <taxon>Streptophyta</taxon>
        <taxon>Embryophyta</taxon>
        <taxon>Tracheophyta</taxon>
        <taxon>Spermatophyta</taxon>
        <taxon>Magnoliopsida</taxon>
        <taxon>Liliopsida</taxon>
        <taxon>Poales</taxon>
        <taxon>Poaceae</taxon>
        <taxon>PACMAD clade</taxon>
        <taxon>Arundinoideae</taxon>
        <taxon>Arundineae</taxon>
        <taxon>Arundo</taxon>
    </lineage>
</organism>
<dbReference type="EMBL" id="GBRH01240327">
    <property type="protein sequence ID" value="JAD57568.1"/>
    <property type="molecule type" value="Transcribed_RNA"/>
</dbReference>
<proteinExistence type="predicted"/>